<protein>
    <submittedName>
        <fullName evidence="2">4Fe-4S ferredoxin iron-sulfur binding domain-containing protein</fullName>
    </submittedName>
</protein>
<sequence>MNNNKCGCEEDNLDKKTEEKIKEDNKCDCGCDNESPEDNHYAAETEDCGCGENSAKHEEDTGCGCGEEHDESHEEGGCCGDIEIPDLSRVENPVNPKFLAEPNFFKEIEEYAHSLGISNIGYTLLTSDLLIKDQFIQYPFTIVLTMEMDNEILETPPGDDAKDLNDTAYVRAFILTTKISDYIRKEGYGTEIADPMKSKVNLSLLGQKAGLGHIGDSGLLITPELGPRLKVSAIFVSIANLPIKENNEHAWIPEYCEICGKCVKACPENALVEVDSCCGSEVEIVKKNCIGCNQGCTYCIEACPFEEKGYEHVKNKFDKINAKLKEKQAKYFDVKLWNKWVIENTELFKDLVNDFTMAIAVADNENMLQIIRVDNDLKVDLKPIDELETCNADLLFVMDEKTVEELFKDFTTDKFAELLSSKEIDVYGLNDQLELKTKGYIAFLNKLGISQGDGSCCG</sequence>
<dbReference type="HOGENOM" id="CLU_596679_0_0_2"/>
<dbReference type="EMBL" id="CP002551">
    <property type="protein sequence ID" value="ADZ10084.1"/>
    <property type="molecule type" value="Genomic_DNA"/>
</dbReference>
<dbReference type="InterPro" id="IPR017900">
    <property type="entry name" value="4Fe4S_Fe_S_CS"/>
</dbReference>
<gene>
    <name evidence="2" type="ordered locus">Metbo_1863</name>
</gene>
<dbReference type="RefSeq" id="WP_013645435.1">
    <property type="nucleotide sequence ID" value="NC_015216.1"/>
</dbReference>
<dbReference type="PROSITE" id="PS51379">
    <property type="entry name" value="4FE4S_FER_2"/>
    <property type="match status" value="2"/>
</dbReference>
<dbReference type="GO" id="GO:0016491">
    <property type="term" value="F:oxidoreductase activity"/>
    <property type="evidence" value="ECO:0007669"/>
    <property type="project" value="UniProtKB-ARBA"/>
</dbReference>
<dbReference type="STRING" id="877455.Metbo_1863"/>
<dbReference type="eggNOG" id="arCOG02740">
    <property type="taxonomic scope" value="Archaea"/>
</dbReference>
<keyword evidence="3" id="KW-1185">Reference proteome</keyword>
<organism evidence="2 3">
    <name type="scientific">Methanobacterium lacus (strain AL-21)</name>
    <dbReference type="NCBI Taxonomy" id="877455"/>
    <lineage>
        <taxon>Archaea</taxon>
        <taxon>Methanobacteriati</taxon>
        <taxon>Methanobacteriota</taxon>
        <taxon>Methanomada group</taxon>
        <taxon>Methanobacteria</taxon>
        <taxon>Methanobacteriales</taxon>
        <taxon>Methanobacteriaceae</taxon>
        <taxon>Methanobacterium</taxon>
    </lineage>
</organism>
<dbReference type="Pfam" id="PF00037">
    <property type="entry name" value="Fer4"/>
    <property type="match status" value="1"/>
</dbReference>
<dbReference type="PANTHER" id="PTHR42827:SF1">
    <property type="entry name" value="IRON-SULFUR CLUSTER-BINDING PROTEIN"/>
    <property type="match status" value="1"/>
</dbReference>
<feature type="domain" description="4Fe-4S ferredoxin-type" evidence="1">
    <location>
        <begin position="280"/>
        <end position="313"/>
    </location>
</feature>
<dbReference type="KEGG" id="mel:Metbo_1863"/>
<feature type="domain" description="4Fe-4S ferredoxin-type" evidence="1">
    <location>
        <begin position="247"/>
        <end position="276"/>
    </location>
</feature>
<dbReference type="AlphaFoldDB" id="F0TAL2"/>
<dbReference type="SUPFAM" id="SSF54862">
    <property type="entry name" value="4Fe-4S ferredoxins"/>
    <property type="match status" value="1"/>
</dbReference>
<dbReference type="OrthoDB" id="57427at2157"/>
<evidence type="ECO:0000313" key="2">
    <source>
        <dbReference type="EMBL" id="ADZ10084.1"/>
    </source>
</evidence>
<evidence type="ECO:0000259" key="1">
    <source>
        <dbReference type="PROSITE" id="PS51379"/>
    </source>
</evidence>
<dbReference type="GeneID" id="40927933"/>
<dbReference type="InterPro" id="IPR017896">
    <property type="entry name" value="4Fe4S_Fe-S-bd"/>
</dbReference>
<proteinExistence type="predicted"/>
<name>F0TAL2_METLA</name>
<accession>F0TAL2</accession>
<reference evidence="2 3" key="2">
    <citation type="journal article" date="2014" name="Int. J. Syst. Evol. Microbiol.">
        <title>Methanobacterium paludis sp. nov. and a novel strain of Methanobacterium lacus isolated from northern peatlands.</title>
        <authorList>
            <person name="Cadillo-Quiroz H."/>
            <person name="Brauer S.L."/>
            <person name="Goodson N."/>
            <person name="Yavitt J.B."/>
            <person name="Zinder S.H."/>
        </authorList>
    </citation>
    <scope>NUCLEOTIDE SEQUENCE [LARGE SCALE GENOMIC DNA]</scope>
    <source>
        <strain evidence="2 3">AL-21</strain>
    </source>
</reference>
<reference evidence="3" key="1">
    <citation type="submission" date="2011-02" db="EMBL/GenBank/DDBJ databases">
        <title>Complete sequence of Methanobacterium sp. AL-21.</title>
        <authorList>
            <consortium name="US DOE Joint Genome Institute"/>
            <person name="Lucas S."/>
            <person name="Copeland A."/>
            <person name="Lapidus A."/>
            <person name="Cheng J.-F."/>
            <person name="Goodwin L."/>
            <person name="Pitluck S."/>
            <person name="Chertkov O."/>
            <person name="Detter J.C."/>
            <person name="Han C."/>
            <person name="Tapia R."/>
            <person name="Land M."/>
            <person name="Hauser L."/>
            <person name="Kyrpides N."/>
            <person name="Ivanova N."/>
            <person name="Mikhailova N."/>
            <person name="Pagani I."/>
            <person name="Cadillo-Quiroz H."/>
            <person name="Imachi H."/>
            <person name="Zinder S."/>
            <person name="Liu W."/>
            <person name="Woyke T."/>
        </authorList>
    </citation>
    <scope>NUCLEOTIDE SEQUENCE [LARGE SCALE GENOMIC DNA]</scope>
    <source>
        <strain evidence="3">AL-21</strain>
    </source>
</reference>
<dbReference type="PROSITE" id="PS00198">
    <property type="entry name" value="4FE4S_FER_1"/>
    <property type="match status" value="1"/>
</dbReference>
<dbReference type="Proteomes" id="UP000007490">
    <property type="component" value="Chromosome"/>
</dbReference>
<dbReference type="Gene3D" id="3.30.70.20">
    <property type="match status" value="1"/>
</dbReference>
<evidence type="ECO:0000313" key="3">
    <source>
        <dbReference type="Proteomes" id="UP000007490"/>
    </source>
</evidence>
<dbReference type="PANTHER" id="PTHR42827">
    <property type="entry name" value="IRON-SULFUR CLUSTER-BINDING PROTEIN-RELATED"/>
    <property type="match status" value="1"/>
</dbReference>